<name>A0A0N1HKX2_9EURO</name>
<dbReference type="Pfam" id="PF02515">
    <property type="entry name" value="CoA_transf_3"/>
    <property type="match status" value="1"/>
</dbReference>
<dbReference type="AlphaFoldDB" id="A0A0N1HKX2"/>
<reference evidence="2 3" key="1">
    <citation type="submission" date="2015-06" db="EMBL/GenBank/DDBJ databases">
        <title>Draft genome of the ant-associated black yeast Phialophora attae CBS 131958.</title>
        <authorList>
            <person name="Moreno L.F."/>
            <person name="Stielow B.J."/>
            <person name="de Hoog S."/>
            <person name="Vicente V.A."/>
            <person name="Weiss V.A."/>
            <person name="de Vries M."/>
            <person name="Cruz L.M."/>
            <person name="Souza E.M."/>
        </authorList>
    </citation>
    <scope>NUCLEOTIDE SEQUENCE [LARGE SCALE GENOMIC DNA]</scope>
    <source>
        <strain evidence="2 3">CBS 131958</strain>
    </source>
</reference>
<dbReference type="PANTHER" id="PTHR48228">
    <property type="entry name" value="SUCCINYL-COA--D-CITRAMALATE COA-TRANSFERASE"/>
    <property type="match status" value="1"/>
</dbReference>
<dbReference type="EMBL" id="LFJN01000024">
    <property type="protein sequence ID" value="KPI37500.1"/>
    <property type="molecule type" value="Genomic_DNA"/>
</dbReference>
<evidence type="ECO:0000313" key="2">
    <source>
        <dbReference type="EMBL" id="KPI37500.1"/>
    </source>
</evidence>
<accession>A0A0N1HKX2</accession>
<keyword evidence="3" id="KW-1185">Reference proteome</keyword>
<dbReference type="PANTHER" id="PTHR48228:SF4">
    <property type="entry name" value="BLR3030 PROTEIN"/>
    <property type="match status" value="1"/>
</dbReference>
<dbReference type="Gene3D" id="3.40.50.10540">
    <property type="entry name" value="Crotonobetainyl-coa:carnitine coa-transferase, domain 1"/>
    <property type="match status" value="1"/>
</dbReference>
<dbReference type="STRING" id="1664694.A0A0N1HKX2"/>
<dbReference type="OrthoDB" id="5863171at2759"/>
<dbReference type="VEuPathDB" id="FungiDB:AB675_10375"/>
<dbReference type="GeneID" id="28731022"/>
<comment type="similarity">
    <text evidence="1">Belongs to the CoA-transferase III family.</text>
</comment>
<evidence type="ECO:0000256" key="1">
    <source>
        <dbReference type="ARBA" id="ARBA00008383"/>
    </source>
</evidence>
<protein>
    <submittedName>
        <fullName evidence="2">CaiB/baiF CoA-transferase family protein</fullName>
    </submittedName>
</protein>
<comment type="caution">
    <text evidence="2">The sequence shown here is derived from an EMBL/GenBank/DDBJ whole genome shotgun (WGS) entry which is preliminary data.</text>
</comment>
<dbReference type="GO" id="GO:0016740">
    <property type="term" value="F:transferase activity"/>
    <property type="evidence" value="ECO:0007669"/>
    <property type="project" value="UniProtKB-KW"/>
</dbReference>
<evidence type="ECO:0000313" key="3">
    <source>
        <dbReference type="Proteomes" id="UP000038010"/>
    </source>
</evidence>
<dbReference type="SUPFAM" id="SSF89796">
    <property type="entry name" value="CoA-transferase family III (CaiB/BaiF)"/>
    <property type="match status" value="2"/>
</dbReference>
<gene>
    <name evidence="2" type="ORF">AB675_10375</name>
</gene>
<dbReference type="RefSeq" id="XP_017997463.1">
    <property type="nucleotide sequence ID" value="XM_018139142.1"/>
</dbReference>
<dbReference type="InterPro" id="IPR003673">
    <property type="entry name" value="CoA-Trfase_fam_III"/>
</dbReference>
<dbReference type="InterPro" id="IPR023606">
    <property type="entry name" value="CoA-Trfase_III_dom_1_sf"/>
</dbReference>
<dbReference type="Proteomes" id="UP000038010">
    <property type="component" value="Unassembled WGS sequence"/>
</dbReference>
<organism evidence="2 3">
    <name type="scientific">Cyphellophora attinorum</name>
    <dbReference type="NCBI Taxonomy" id="1664694"/>
    <lineage>
        <taxon>Eukaryota</taxon>
        <taxon>Fungi</taxon>
        <taxon>Dikarya</taxon>
        <taxon>Ascomycota</taxon>
        <taxon>Pezizomycotina</taxon>
        <taxon>Eurotiomycetes</taxon>
        <taxon>Chaetothyriomycetidae</taxon>
        <taxon>Chaetothyriales</taxon>
        <taxon>Cyphellophoraceae</taxon>
        <taxon>Cyphellophora</taxon>
    </lineage>
</organism>
<proteinExistence type="inferred from homology"/>
<keyword evidence="2" id="KW-0808">Transferase</keyword>
<sequence>MSGRASHSTYDTIAEIWTAVGLPSFALGALRLPNADNVGLPSSYKVGQLAQATIALTALAATLIHTSRQGDRPAALHKLPTVTVPLDHACIEFRSERFYTINGHAPAKEQHAIGGLHSTKDGHVRIHDGFPHHRAAALHLIGCLPNASTETIKRQLLQYSSTYLETRAFRSGAIIAALRSCEEWDSSPQASAVADFPVLITKIAEGPAPGWKAHLDSGGRKCLAGLRVLEFSRVLAAPVCGRTLAVHGADVLWVTSPKLPSLPALDKDTARGKRSIQLDLTDKSDTQTFDTLCQDVDVVIQGYRPGALAAKGVSKEELLKKTKGGLVYASLSAYGSSGPWSKHRGFDSIVQTQSGINVSEADHYGQGEASRVLPCQALDHASGYFLAFAIMTALYKQATEGGSYAVEVSLAGTMKYLKSLGQYPGNTGFDCTDASRQADLPVGMLETKISQFGSLKAVKHAATIDGLEVGWDRMPRPLGSDEPRWL</sequence>
<dbReference type="InterPro" id="IPR050509">
    <property type="entry name" value="CoA-transferase_III"/>
</dbReference>